<evidence type="ECO:0000313" key="4">
    <source>
        <dbReference type="Proteomes" id="UP001392437"/>
    </source>
</evidence>
<feature type="chain" id="PRO_5043586927" description="DUF4185 domain-containing protein" evidence="1">
    <location>
        <begin position="27"/>
        <end position="365"/>
    </location>
</feature>
<accession>A0AAW0R2V7</accession>
<comment type="caution">
    <text evidence="3">The sequence shown here is derived from an EMBL/GenBank/DDBJ whole genome shotgun (WGS) entry which is preliminary data.</text>
</comment>
<sequence length="365" mass="40478">MQTTTFPVPFCQIFAALLLQSGLTCSQGGIDNTQPAGVNVISHDHTFTTEYLGLQLADNSASHRDLGFTGQLGGKWGNRPGRGPPGFHGMVRDAISLCTDDPLIVHDLQLDAKGRQQQFIPFNEDWGEASDFGFGGTSLVEVDSETNTGAVFYLVNGNKTGYRGAGVAKVQLLDGTPTVTHRFGYQGYWWNANSTPRYGDVAAFRDPRSEYVYAWGGAPMDIKNWINSGYIYQCRVKAAEVFELSRYEYWWGRQKGWKSEPLTTFTAETAVLWMSGQGQVVWNEYLKCYVFVRLGPWTNHVFLRTAPLAEGPWSGDVKVFTATPIGQDGMTYAGVAHPYLDPSGRSLVISYTNNNNIEVIRVTFD</sequence>
<dbReference type="AlphaFoldDB" id="A0AAW0R2V7"/>
<evidence type="ECO:0000259" key="2">
    <source>
        <dbReference type="Pfam" id="PF13810"/>
    </source>
</evidence>
<feature type="signal peptide" evidence="1">
    <location>
        <begin position="1"/>
        <end position="26"/>
    </location>
</feature>
<gene>
    <name evidence="3" type="ORF">PG999_005670</name>
</gene>
<feature type="domain" description="DUF4185" evidence="2">
    <location>
        <begin position="201"/>
        <end position="355"/>
    </location>
</feature>
<keyword evidence="4" id="KW-1185">Reference proteome</keyword>
<dbReference type="InterPro" id="IPR025442">
    <property type="entry name" value="DUF4185"/>
</dbReference>
<dbReference type="Proteomes" id="UP001392437">
    <property type="component" value="Unassembled WGS sequence"/>
</dbReference>
<evidence type="ECO:0000313" key="3">
    <source>
        <dbReference type="EMBL" id="KAK8121550.1"/>
    </source>
</evidence>
<proteinExistence type="predicted"/>
<evidence type="ECO:0000256" key="1">
    <source>
        <dbReference type="SAM" id="SignalP"/>
    </source>
</evidence>
<dbReference type="EMBL" id="JAQQWP010000004">
    <property type="protein sequence ID" value="KAK8121550.1"/>
    <property type="molecule type" value="Genomic_DNA"/>
</dbReference>
<name>A0AAW0R2V7_9PEZI</name>
<reference evidence="3 4" key="1">
    <citation type="submission" date="2023-01" db="EMBL/GenBank/DDBJ databases">
        <title>Analysis of 21 Apiospora genomes using comparative genomics revels a genus with tremendous synthesis potential of carbohydrate active enzymes and secondary metabolites.</title>
        <authorList>
            <person name="Sorensen T."/>
        </authorList>
    </citation>
    <scope>NUCLEOTIDE SEQUENCE [LARGE SCALE GENOMIC DNA]</scope>
    <source>
        <strain evidence="3 4">CBS 117206</strain>
    </source>
</reference>
<keyword evidence="1" id="KW-0732">Signal</keyword>
<organism evidence="3 4">
    <name type="scientific">Apiospora kogelbergensis</name>
    <dbReference type="NCBI Taxonomy" id="1337665"/>
    <lineage>
        <taxon>Eukaryota</taxon>
        <taxon>Fungi</taxon>
        <taxon>Dikarya</taxon>
        <taxon>Ascomycota</taxon>
        <taxon>Pezizomycotina</taxon>
        <taxon>Sordariomycetes</taxon>
        <taxon>Xylariomycetidae</taxon>
        <taxon>Amphisphaeriales</taxon>
        <taxon>Apiosporaceae</taxon>
        <taxon>Apiospora</taxon>
    </lineage>
</organism>
<dbReference type="Pfam" id="PF13810">
    <property type="entry name" value="DUF4185"/>
    <property type="match status" value="1"/>
</dbReference>
<protein>
    <recommendedName>
        <fullName evidence="2">DUF4185 domain-containing protein</fullName>
    </recommendedName>
</protein>